<organism evidence="9 10">
    <name type="scientific">Mucuna pruriens</name>
    <name type="common">Velvet bean</name>
    <name type="synonym">Dolichos pruriens</name>
    <dbReference type="NCBI Taxonomy" id="157652"/>
    <lineage>
        <taxon>Eukaryota</taxon>
        <taxon>Viridiplantae</taxon>
        <taxon>Streptophyta</taxon>
        <taxon>Embryophyta</taxon>
        <taxon>Tracheophyta</taxon>
        <taxon>Spermatophyta</taxon>
        <taxon>Magnoliopsida</taxon>
        <taxon>eudicotyledons</taxon>
        <taxon>Gunneridae</taxon>
        <taxon>Pentapetalae</taxon>
        <taxon>rosids</taxon>
        <taxon>fabids</taxon>
        <taxon>Fabales</taxon>
        <taxon>Fabaceae</taxon>
        <taxon>Papilionoideae</taxon>
        <taxon>50 kb inversion clade</taxon>
        <taxon>NPAAA clade</taxon>
        <taxon>indigoferoid/millettioid clade</taxon>
        <taxon>Phaseoleae</taxon>
        <taxon>Mucuna</taxon>
    </lineage>
</organism>
<keyword evidence="5 6" id="KW-0539">Nucleus</keyword>
<accession>A0A371E1N9</accession>
<dbReference type="Gene3D" id="3.30.1330.80">
    <property type="entry name" value="Hypothetical protein, similar to alpha- acetolactate decarboxylase, domain 2"/>
    <property type="match status" value="1"/>
</dbReference>
<evidence type="ECO:0000313" key="9">
    <source>
        <dbReference type="EMBL" id="RDX58711.1"/>
    </source>
</evidence>
<dbReference type="InterPro" id="IPR017956">
    <property type="entry name" value="AT_hook_DNA-bd_motif"/>
</dbReference>
<dbReference type="AlphaFoldDB" id="A0A371E1N9"/>
<feature type="region of interest" description="Disordered" evidence="7">
    <location>
        <begin position="286"/>
        <end position="357"/>
    </location>
</feature>
<dbReference type="OrthoDB" id="1903967at2759"/>
<evidence type="ECO:0000256" key="7">
    <source>
        <dbReference type="SAM" id="MobiDB-lite"/>
    </source>
</evidence>
<name>A0A371E1N9_MUCPR</name>
<gene>
    <name evidence="9" type="primary">AHL9</name>
    <name evidence="9" type="ORF">CR513_61970</name>
</gene>
<evidence type="ECO:0000256" key="3">
    <source>
        <dbReference type="ARBA" id="ARBA00023125"/>
    </source>
</evidence>
<keyword evidence="2 6" id="KW-0805">Transcription regulation</keyword>
<dbReference type="PANTHER" id="PTHR31500">
    <property type="entry name" value="AT-HOOK MOTIF NUCLEAR-LOCALIZED PROTEIN 9"/>
    <property type="match status" value="1"/>
</dbReference>
<evidence type="ECO:0000259" key="8">
    <source>
        <dbReference type="PROSITE" id="PS51742"/>
    </source>
</evidence>
<evidence type="ECO:0000256" key="5">
    <source>
        <dbReference type="ARBA" id="ARBA00023242"/>
    </source>
</evidence>
<dbReference type="EMBL" id="QJKJ01017262">
    <property type="protein sequence ID" value="RDX58711.1"/>
    <property type="molecule type" value="Genomic_DNA"/>
</dbReference>
<evidence type="ECO:0000256" key="6">
    <source>
        <dbReference type="RuleBase" id="RU367031"/>
    </source>
</evidence>
<dbReference type="PROSITE" id="PS51742">
    <property type="entry name" value="PPC"/>
    <property type="match status" value="1"/>
</dbReference>
<sequence length="371" mass="38787">MEQQSRTDTDQFLTLGPTPNEPHTPKEAVAHVNTENNNVVSAINVGVGSGSELTVAKSEAVGSGQGVKRGRGRPRKYDVVAVSSAAVPPGFSDQAKRGRGRPRGSGKLQILASIGEFSGGYVAETAGGSFIPHVLTVNTGEDMVSKIMSFFDKGPRAVCILSATGTVSSVSIRQPIATGQGVLRYEGLFEILSLSGSCTYTSGAMGPVRKIDLLSILLAKPDGRVFGGIVESSLVAACPIQLVMASFKQNISNQIKRKQLSESSDAIIMPSNSDSERDQLKLPKLAEGEQSCPSPPATGPEPTTTTNGVADNVFPVTSNGVSDNVIPPDQNLHSASVNGVDLDSQTPQPVTDQRTSADVNASVIHSLLHLN</sequence>
<keyword evidence="4 6" id="KW-0804">Transcription</keyword>
<evidence type="ECO:0000256" key="2">
    <source>
        <dbReference type="ARBA" id="ARBA00023015"/>
    </source>
</evidence>
<dbReference type="STRING" id="157652.A0A371E1N9"/>
<dbReference type="SUPFAM" id="SSF117856">
    <property type="entry name" value="AF0104/ALDC/Ptd012-like"/>
    <property type="match status" value="1"/>
</dbReference>
<keyword evidence="3 6" id="KW-0238">DNA-binding</keyword>
<comment type="domain">
    <text evidence="6">The PPC domain mediates interactions between AHL proteins.</text>
</comment>
<dbReference type="PRINTS" id="PR00929">
    <property type="entry name" value="ATHOOK"/>
</dbReference>
<feature type="compositionally biased region" description="Polar residues" evidence="7">
    <location>
        <begin position="331"/>
        <end position="357"/>
    </location>
</feature>
<keyword evidence="10" id="KW-1185">Reference proteome</keyword>
<comment type="function">
    <text evidence="1 6">Transcription factor that specifically binds AT-rich DNA sequences related to the nuclear matrix attachment regions (MARs).</text>
</comment>
<dbReference type="PANTHER" id="PTHR31500:SF45">
    <property type="entry name" value="AT-HOOK MOTIF NUCLEAR-LOCALIZED PROTEIN"/>
    <property type="match status" value="1"/>
</dbReference>
<dbReference type="GO" id="GO:0003680">
    <property type="term" value="F:minor groove of adenine-thymine-rich DNA binding"/>
    <property type="evidence" value="ECO:0007669"/>
    <property type="project" value="UniProtKB-UniRule"/>
</dbReference>
<proteinExistence type="predicted"/>
<protein>
    <recommendedName>
        <fullName evidence="6">AT-hook motif nuclear-localized protein</fullName>
    </recommendedName>
</protein>
<comment type="caution">
    <text evidence="9">The sequence shown here is derived from an EMBL/GenBank/DDBJ whole genome shotgun (WGS) entry which is preliminary data.</text>
</comment>
<dbReference type="GO" id="GO:0005634">
    <property type="term" value="C:nucleus"/>
    <property type="evidence" value="ECO:0007669"/>
    <property type="project" value="UniProtKB-SubCell"/>
</dbReference>
<dbReference type="Pfam" id="PF03479">
    <property type="entry name" value="PCC"/>
    <property type="match status" value="1"/>
</dbReference>
<dbReference type="InterPro" id="IPR039605">
    <property type="entry name" value="AHL"/>
</dbReference>
<evidence type="ECO:0000256" key="1">
    <source>
        <dbReference type="ARBA" id="ARBA00003687"/>
    </source>
</evidence>
<reference evidence="9" key="1">
    <citation type="submission" date="2018-05" db="EMBL/GenBank/DDBJ databases">
        <title>Draft genome of Mucuna pruriens seed.</title>
        <authorList>
            <person name="Nnadi N.E."/>
            <person name="Vos R."/>
            <person name="Hasami M.H."/>
            <person name="Devisetty U.K."/>
            <person name="Aguiy J.C."/>
        </authorList>
    </citation>
    <scope>NUCLEOTIDE SEQUENCE [LARGE SCALE GENOMIC DNA]</scope>
    <source>
        <strain evidence="9">JCA_2017</strain>
    </source>
</reference>
<dbReference type="Proteomes" id="UP000257109">
    <property type="component" value="Unassembled WGS sequence"/>
</dbReference>
<dbReference type="SMART" id="SM00384">
    <property type="entry name" value="AT_hook"/>
    <property type="match status" value="2"/>
</dbReference>
<feature type="region of interest" description="Disordered" evidence="7">
    <location>
        <begin position="1"/>
        <end position="26"/>
    </location>
</feature>
<dbReference type="CDD" id="cd11378">
    <property type="entry name" value="DUF296"/>
    <property type="match status" value="1"/>
</dbReference>
<comment type="subcellular location">
    <subcellularLocation>
        <location evidence="6">Nucleus</location>
    </subcellularLocation>
</comment>
<evidence type="ECO:0000313" key="10">
    <source>
        <dbReference type="Proteomes" id="UP000257109"/>
    </source>
</evidence>
<dbReference type="InterPro" id="IPR005175">
    <property type="entry name" value="PPC_dom"/>
</dbReference>
<feature type="domain" description="PPC" evidence="8">
    <location>
        <begin position="127"/>
        <end position="268"/>
    </location>
</feature>
<evidence type="ECO:0000256" key="4">
    <source>
        <dbReference type="ARBA" id="ARBA00023163"/>
    </source>
</evidence>
<feature type="non-terminal residue" evidence="9">
    <location>
        <position position="1"/>
    </location>
</feature>